<dbReference type="OrthoDB" id="7428628at2"/>
<keyword evidence="3" id="KW-0479">Metal-binding</keyword>
<dbReference type="InterPro" id="IPR007419">
    <property type="entry name" value="BFD-like_2Fe2S-bd_dom"/>
</dbReference>
<evidence type="ECO:0000313" key="11">
    <source>
        <dbReference type="Proteomes" id="UP000317496"/>
    </source>
</evidence>
<evidence type="ECO:0000256" key="7">
    <source>
        <dbReference type="ARBA" id="ARBA00039386"/>
    </source>
</evidence>
<evidence type="ECO:0000256" key="4">
    <source>
        <dbReference type="ARBA" id="ARBA00022982"/>
    </source>
</evidence>
<dbReference type="GO" id="GO:0051537">
    <property type="term" value="F:2 iron, 2 sulfur cluster binding"/>
    <property type="evidence" value="ECO:0007669"/>
    <property type="project" value="UniProtKB-KW"/>
</dbReference>
<dbReference type="GO" id="GO:0046872">
    <property type="term" value="F:metal ion binding"/>
    <property type="evidence" value="ECO:0007669"/>
    <property type="project" value="UniProtKB-KW"/>
</dbReference>
<dbReference type="RefSeq" id="WP_144069566.1">
    <property type="nucleotide sequence ID" value="NZ_CP041636.1"/>
</dbReference>
<evidence type="ECO:0000313" key="10">
    <source>
        <dbReference type="EMBL" id="QDO98585.1"/>
    </source>
</evidence>
<keyword evidence="2" id="KW-0001">2Fe-2S</keyword>
<dbReference type="InterPro" id="IPR052371">
    <property type="entry name" value="BFD-associated_ferredoxin"/>
</dbReference>
<keyword evidence="4" id="KW-0249">Electron transport</keyword>
<protein>
    <recommendedName>
        <fullName evidence="7">Bacterioferritin-associated ferredoxin</fullName>
    </recommendedName>
</protein>
<feature type="domain" description="BFD-like [2Fe-2S]-binding" evidence="9">
    <location>
        <begin position="2"/>
        <end position="51"/>
    </location>
</feature>
<evidence type="ECO:0000259" key="9">
    <source>
        <dbReference type="Pfam" id="PF04324"/>
    </source>
</evidence>
<keyword evidence="5" id="KW-0408">Iron</keyword>
<organism evidence="10 11">
    <name type="scientific">Ferrovibrio terrae</name>
    <dbReference type="NCBI Taxonomy" id="2594003"/>
    <lineage>
        <taxon>Bacteria</taxon>
        <taxon>Pseudomonadati</taxon>
        <taxon>Pseudomonadota</taxon>
        <taxon>Alphaproteobacteria</taxon>
        <taxon>Rhodospirillales</taxon>
        <taxon>Rhodospirillaceae</taxon>
        <taxon>Ferrovibrio</taxon>
    </lineage>
</organism>
<dbReference type="Pfam" id="PF04324">
    <property type="entry name" value="Fer2_BFD"/>
    <property type="match status" value="1"/>
</dbReference>
<reference evidence="10 11" key="1">
    <citation type="submission" date="2019-07" db="EMBL/GenBank/DDBJ databases">
        <title>Genome sequencing for Ferrovibrio sp. K5.</title>
        <authorList>
            <person name="Park S.-J."/>
        </authorList>
    </citation>
    <scope>NUCLEOTIDE SEQUENCE [LARGE SCALE GENOMIC DNA]</scope>
    <source>
        <strain evidence="10 11">K5</strain>
    </source>
</reference>
<evidence type="ECO:0000256" key="6">
    <source>
        <dbReference type="ARBA" id="ARBA00023014"/>
    </source>
</evidence>
<dbReference type="InterPro" id="IPR041854">
    <property type="entry name" value="BFD-like_2Fe2S-bd_dom_sf"/>
</dbReference>
<dbReference type="KEGG" id="fer:FNB15_15425"/>
<dbReference type="PANTHER" id="PTHR37424:SF1">
    <property type="entry name" value="BACTERIOFERRITIN-ASSOCIATED FERREDOXIN"/>
    <property type="match status" value="1"/>
</dbReference>
<evidence type="ECO:0000256" key="2">
    <source>
        <dbReference type="ARBA" id="ARBA00022714"/>
    </source>
</evidence>
<dbReference type="Proteomes" id="UP000317496">
    <property type="component" value="Chromosome"/>
</dbReference>
<dbReference type="AlphaFoldDB" id="A0A516H4B3"/>
<evidence type="ECO:0000256" key="3">
    <source>
        <dbReference type="ARBA" id="ARBA00022723"/>
    </source>
</evidence>
<sequence length="75" mass="7977">MYICLCHGFTDGDVRGAISHGCKSVAAVYRHLADRPQCGKCVPDVRCMLHEHREAQHGAAALIPAGAMAVMEGAD</sequence>
<proteinExistence type="inferred from homology"/>
<name>A0A516H4B3_9PROT</name>
<gene>
    <name evidence="10" type="ORF">FNB15_15425</name>
</gene>
<keyword evidence="1" id="KW-0813">Transport</keyword>
<evidence type="ECO:0000256" key="5">
    <source>
        <dbReference type="ARBA" id="ARBA00023004"/>
    </source>
</evidence>
<dbReference type="EMBL" id="CP041636">
    <property type="protein sequence ID" value="QDO98585.1"/>
    <property type="molecule type" value="Genomic_DNA"/>
</dbReference>
<dbReference type="Gene3D" id="1.10.10.1100">
    <property type="entry name" value="BFD-like [2Fe-2S]-binding domain"/>
    <property type="match status" value="1"/>
</dbReference>
<keyword evidence="11" id="KW-1185">Reference proteome</keyword>
<comment type="similarity">
    <text evidence="8">Belongs to the Bfd family.</text>
</comment>
<accession>A0A516H4B3</accession>
<keyword evidence="6" id="KW-0411">Iron-sulfur</keyword>
<evidence type="ECO:0000256" key="8">
    <source>
        <dbReference type="ARBA" id="ARBA00046332"/>
    </source>
</evidence>
<dbReference type="PANTHER" id="PTHR37424">
    <property type="entry name" value="BACTERIOFERRITIN-ASSOCIATED FERREDOXIN"/>
    <property type="match status" value="1"/>
</dbReference>
<evidence type="ECO:0000256" key="1">
    <source>
        <dbReference type="ARBA" id="ARBA00022448"/>
    </source>
</evidence>